<evidence type="ECO:0000256" key="7">
    <source>
        <dbReference type="SAM" id="Phobius"/>
    </source>
</evidence>
<evidence type="ECO:0000256" key="5">
    <source>
        <dbReference type="SAM" id="Coils"/>
    </source>
</evidence>
<reference evidence="9" key="1">
    <citation type="journal article" date="2014" name="Int. J. Syst. Evol. Microbiol.">
        <title>Complete genome of a new Firmicutes species belonging to the dominant human colonic microbiota ('Ruminococcus bicirculans') reveals two chromosomes and a selective capacity to utilize plant glucans.</title>
        <authorList>
            <consortium name="NISC Comparative Sequencing Program"/>
            <person name="Wegmann U."/>
            <person name="Louis P."/>
            <person name="Goesmann A."/>
            <person name="Henrissat B."/>
            <person name="Duncan S.H."/>
            <person name="Flint H.J."/>
        </authorList>
    </citation>
    <scope>NUCLEOTIDE SEQUENCE</scope>
    <source>
        <strain evidence="9">NBRC 103408</strain>
    </source>
</reference>
<keyword evidence="4 7" id="KW-0472">Membrane</keyword>
<keyword evidence="2 7" id="KW-0812">Transmembrane</keyword>
<feature type="compositionally biased region" description="Basic and acidic residues" evidence="6">
    <location>
        <begin position="260"/>
        <end position="271"/>
    </location>
</feature>
<evidence type="ECO:0000256" key="2">
    <source>
        <dbReference type="ARBA" id="ARBA00022692"/>
    </source>
</evidence>
<dbReference type="RefSeq" id="WP_169559078.1">
    <property type="nucleotide sequence ID" value="NZ_BSNF01000001.1"/>
</dbReference>
<dbReference type="Proteomes" id="UP001161409">
    <property type="component" value="Unassembled WGS sequence"/>
</dbReference>
<feature type="coiled-coil region" evidence="5">
    <location>
        <begin position="441"/>
        <end position="507"/>
    </location>
</feature>
<dbReference type="Gene3D" id="3.40.50.10090">
    <property type="match status" value="2"/>
</dbReference>
<dbReference type="InterPro" id="IPR036108">
    <property type="entry name" value="4pyrrol_syn_uPrphyn_synt_sf"/>
</dbReference>
<proteinExistence type="predicted"/>
<feature type="transmembrane region" description="Helical" evidence="7">
    <location>
        <begin position="330"/>
        <end position="352"/>
    </location>
</feature>
<dbReference type="GO" id="GO:0008168">
    <property type="term" value="F:methyltransferase activity"/>
    <property type="evidence" value="ECO:0007669"/>
    <property type="project" value="UniProtKB-KW"/>
</dbReference>
<dbReference type="Gene3D" id="1.20.5.340">
    <property type="match status" value="1"/>
</dbReference>
<evidence type="ECO:0000256" key="6">
    <source>
        <dbReference type="SAM" id="MobiDB-lite"/>
    </source>
</evidence>
<name>A0ABQ5U173_9PROT</name>
<evidence type="ECO:0000256" key="4">
    <source>
        <dbReference type="ARBA" id="ARBA00023136"/>
    </source>
</evidence>
<evidence type="ECO:0000256" key="3">
    <source>
        <dbReference type="ARBA" id="ARBA00022989"/>
    </source>
</evidence>
<organism evidence="9 10">
    <name type="scientific">Sneathiella chinensis</name>
    <dbReference type="NCBI Taxonomy" id="349750"/>
    <lineage>
        <taxon>Bacteria</taxon>
        <taxon>Pseudomonadati</taxon>
        <taxon>Pseudomonadota</taxon>
        <taxon>Alphaproteobacteria</taxon>
        <taxon>Sneathiellales</taxon>
        <taxon>Sneathiellaceae</taxon>
        <taxon>Sneathiella</taxon>
    </lineage>
</organism>
<dbReference type="Pfam" id="PF09731">
    <property type="entry name" value="Mitofilin"/>
    <property type="match status" value="1"/>
</dbReference>
<dbReference type="SUPFAM" id="SSF69618">
    <property type="entry name" value="HemD-like"/>
    <property type="match status" value="1"/>
</dbReference>
<gene>
    <name evidence="9" type="ORF">GCM10007924_02640</name>
</gene>
<dbReference type="Pfam" id="PF02602">
    <property type="entry name" value="HEM4"/>
    <property type="match status" value="1"/>
</dbReference>
<accession>A0ABQ5U173</accession>
<keyword evidence="9" id="KW-0808">Transferase</keyword>
<evidence type="ECO:0000256" key="1">
    <source>
        <dbReference type="ARBA" id="ARBA00004370"/>
    </source>
</evidence>
<evidence type="ECO:0000313" key="9">
    <source>
        <dbReference type="EMBL" id="GLQ05043.1"/>
    </source>
</evidence>
<reference evidence="9" key="2">
    <citation type="submission" date="2023-01" db="EMBL/GenBank/DDBJ databases">
        <title>Draft genome sequence of Sneathiella chinensis strain NBRC 103408.</title>
        <authorList>
            <person name="Sun Q."/>
            <person name="Mori K."/>
        </authorList>
    </citation>
    <scope>NUCLEOTIDE SEQUENCE</scope>
    <source>
        <strain evidence="9">NBRC 103408</strain>
    </source>
</reference>
<dbReference type="InterPro" id="IPR019133">
    <property type="entry name" value="MIC60"/>
</dbReference>
<comment type="caution">
    <text evidence="9">The sequence shown here is derived from an EMBL/GenBank/DDBJ whole genome shotgun (WGS) entry which is preliminary data.</text>
</comment>
<keyword evidence="5" id="KW-0175">Coiled coil</keyword>
<evidence type="ECO:0000259" key="8">
    <source>
        <dbReference type="Pfam" id="PF02602"/>
    </source>
</evidence>
<dbReference type="GO" id="GO:0032259">
    <property type="term" value="P:methylation"/>
    <property type="evidence" value="ECO:0007669"/>
    <property type="project" value="UniProtKB-KW"/>
</dbReference>
<evidence type="ECO:0000313" key="10">
    <source>
        <dbReference type="Proteomes" id="UP001161409"/>
    </source>
</evidence>
<comment type="subcellular location">
    <subcellularLocation>
        <location evidence="1">Membrane</location>
    </subcellularLocation>
</comment>
<dbReference type="CDD" id="cd06578">
    <property type="entry name" value="HemD"/>
    <property type="match status" value="1"/>
</dbReference>
<feature type="region of interest" description="Disordered" evidence="6">
    <location>
        <begin position="230"/>
        <end position="327"/>
    </location>
</feature>
<feature type="compositionally biased region" description="Polar residues" evidence="6">
    <location>
        <begin position="230"/>
        <end position="242"/>
    </location>
</feature>
<keyword evidence="3 7" id="KW-1133">Transmembrane helix</keyword>
<dbReference type="EMBL" id="BSNF01000001">
    <property type="protein sequence ID" value="GLQ05043.1"/>
    <property type="molecule type" value="Genomic_DNA"/>
</dbReference>
<feature type="domain" description="Tetrapyrrole biosynthesis uroporphyrinogen III synthase" evidence="8">
    <location>
        <begin position="24"/>
        <end position="230"/>
    </location>
</feature>
<protein>
    <submittedName>
        <fullName evidence="9">Uroporphyrinogen III methyltransferase</fullName>
    </submittedName>
</protein>
<keyword evidence="9" id="KW-0489">Methyltransferase</keyword>
<dbReference type="InterPro" id="IPR003754">
    <property type="entry name" value="4pyrrol_synth_uPrphyn_synth"/>
</dbReference>
<sequence>MKLLVTRPEEASDSLGKVLGMMRHEVIRSPLIRIVFRDHEPLKLDGVQGLIVTSANGADALSRLTEVRDLPVYAVGDKSAETLRGHGFDPVYSANGDVHSLAALIRDKVDPSKGDLLHAGGARLAGDLKGMLDPQGIGYRREILYDALDVQDLSPDARTAIEDGSLDGVLLFSPYTAKVFMQVVEKQGLMPHLKTVTAWCLSDNVRQELRGAPFRQVFVSEQPTQASLLETLSSGDKSTGSKPSRKQPAHGEKNVAGNDKGTDGKGVKPDQETGTGKPAPKAGREGAAVPETGPAKTAKKDMPGQKPLPESLMADRSPDEQADAPRSSSWGLRLALVVIVFLLGLAAWPLALPKLAPYLPEQTRALISGYWNTAPDGPGDDLAGRIAALEQQVTSAPAAVDTAALTDRLGAMDEAMVALRQSIGDMHGDLDQRLTALSGRFEEKETELSALAASVTELKEATGEAARMAQAPAQEGEAGQTVAAEELARLEAAYATLQEKLVALETLVSETGTAVATARSDLDVQKQQVDSLTGTVASEVARNRDLDANAEEALVLLALSQMQRQSREDQPFETAFTQLIAVAPEALQQDLAPLAGIAKTGARTQRDLTKEFADIATDITQAARLPSSDTWYGKTLHRVASAVKFRRVDDLEGTAVDAIVARAEEKLKANDLAGATAEIRALDGEAAKVAASWLEQASQRVTLDQAIDQMLVKTANAAVTDKTGAN</sequence>
<keyword evidence="10" id="KW-1185">Reference proteome</keyword>